<keyword evidence="4 7" id="KW-0720">Serine protease</keyword>
<name>A0A5N5Q5T5_PANHP</name>
<evidence type="ECO:0000256" key="5">
    <source>
        <dbReference type="ARBA" id="ARBA00023145"/>
    </source>
</evidence>
<dbReference type="GO" id="GO:0004252">
    <property type="term" value="F:serine-type endopeptidase activity"/>
    <property type="evidence" value="ECO:0007669"/>
    <property type="project" value="InterPro"/>
</dbReference>
<dbReference type="FunFam" id="2.40.10.10:FF:000017">
    <property type="entry name" value="Chymotrypsin-like elastase family member 1"/>
    <property type="match status" value="1"/>
</dbReference>
<dbReference type="InterPro" id="IPR001254">
    <property type="entry name" value="Trypsin_dom"/>
</dbReference>
<evidence type="ECO:0000256" key="7">
    <source>
        <dbReference type="RuleBase" id="RU363034"/>
    </source>
</evidence>
<dbReference type="CDD" id="cd00190">
    <property type="entry name" value="Tryp_SPc"/>
    <property type="match status" value="1"/>
</dbReference>
<keyword evidence="2 8" id="KW-0732">Signal</keyword>
<keyword evidence="3 7" id="KW-0378">Hydrolase</keyword>
<sequence>MMHLAVLLTCIGLVSATALPEQAVDNDGQSGKVVGGSNAQPNKWKWQISLQFDSWNSGDFGHICGGTLISADCVMTAAHCILDLDVKKYRVVLGEYNLSKIEGREQTRSVIWIKIHPGWTNDLANGNDLALMKLDSPAYDNGYVAIADLPYPGQVLPNGFPCYITGWGLLATGSYMPDILQEAPIGIVDFSVCSSPTWWSTVVKKTMVCAGGDGLTSGCQGDSGGPLSCFVDGHWTVHGVVSFGSSVNCNLYTKPTVFTRVSAFSEWLYNESA</sequence>
<feature type="signal peptide" evidence="8">
    <location>
        <begin position="1"/>
        <end position="16"/>
    </location>
</feature>
<evidence type="ECO:0000256" key="2">
    <source>
        <dbReference type="ARBA" id="ARBA00022729"/>
    </source>
</evidence>
<dbReference type="GO" id="GO:0005615">
    <property type="term" value="C:extracellular space"/>
    <property type="evidence" value="ECO:0007669"/>
    <property type="project" value="TreeGrafter"/>
</dbReference>
<dbReference type="PRINTS" id="PR00722">
    <property type="entry name" value="CHYMOTRYPSIN"/>
</dbReference>
<dbReference type="SUPFAM" id="SSF50494">
    <property type="entry name" value="Trypsin-like serine proteases"/>
    <property type="match status" value="1"/>
</dbReference>
<reference evidence="10 11" key="1">
    <citation type="submission" date="2019-06" db="EMBL/GenBank/DDBJ databases">
        <title>A chromosome-scale genome assembly of the striped catfish, Pangasianodon hypophthalmus.</title>
        <authorList>
            <person name="Wen M."/>
            <person name="Zahm M."/>
            <person name="Roques C."/>
            <person name="Cabau C."/>
            <person name="Klopp C."/>
            <person name="Donnadieu C."/>
            <person name="Jouanno E."/>
            <person name="Avarre J.-C."/>
            <person name="Campet M."/>
            <person name="Ha T.T.T."/>
            <person name="Dugue R."/>
            <person name="Lampietro C."/>
            <person name="Louis A."/>
            <person name="Herpin A."/>
            <person name="Echchiki A."/>
            <person name="Berthelot C."/>
            <person name="Parey E."/>
            <person name="Roest-Crollius H."/>
            <person name="Braasch I."/>
            <person name="Postlethwait J."/>
            <person name="Bobe J."/>
            <person name="Montfort J."/>
            <person name="Bouchez O."/>
            <person name="Begum T."/>
            <person name="Schartl M."/>
            <person name="Guiguen Y."/>
        </authorList>
    </citation>
    <scope>NUCLEOTIDE SEQUENCE [LARGE SCALE GENOMIC DNA]</scope>
    <source>
        <strain evidence="10 11">Indonesia</strain>
        <tissue evidence="10">Blood</tissue>
    </source>
</reference>
<dbReference type="InterPro" id="IPR009003">
    <property type="entry name" value="Peptidase_S1_PA"/>
</dbReference>
<organism evidence="10 11">
    <name type="scientific">Pangasianodon hypophthalmus</name>
    <name type="common">Striped catfish</name>
    <name type="synonym">Helicophagus hypophthalmus</name>
    <dbReference type="NCBI Taxonomy" id="310915"/>
    <lineage>
        <taxon>Eukaryota</taxon>
        <taxon>Metazoa</taxon>
        <taxon>Chordata</taxon>
        <taxon>Craniata</taxon>
        <taxon>Vertebrata</taxon>
        <taxon>Euteleostomi</taxon>
        <taxon>Actinopterygii</taxon>
        <taxon>Neopterygii</taxon>
        <taxon>Teleostei</taxon>
        <taxon>Ostariophysi</taxon>
        <taxon>Siluriformes</taxon>
        <taxon>Pangasiidae</taxon>
        <taxon>Pangasianodon</taxon>
    </lineage>
</organism>
<keyword evidence="6" id="KW-1015">Disulfide bond</keyword>
<evidence type="ECO:0000256" key="1">
    <source>
        <dbReference type="ARBA" id="ARBA00022670"/>
    </source>
</evidence>
<evidence type="ECO:0000313" key="11">
    <source>
        <dbReference type="Proteomes" id="UP000327468"/>
    </source>
</evidence>
<evidence type="ECO:0000256" key="6">
    <source>
        <dbReference type="ARBA" id="ARBA00023157"/>
    </source>
</evidence>
<dbReference type="AlphaFoldDB" id="A0A5N5Q5T5"/>
<evidence type="ECO:0000313" key="10">
    <source>
        <dbReference type="EMBL" id="KAB5586478.1"/>
    </source>
</evidence>
<evidence type="ECO:0000256" key="4">
    <source>
        <dbReference type="ARBA" id="ARBA00022825"/>
    </source>
</evidence>
<feature type="chain" id="PRO_5024345771" description="Peptidase S1 domain-containing protein" evidence="8">
    <location>
        <begin position="17"/>
        <end position="273"/>
    </location>
</feature>
<accession>A0A5N5Q5T5</accession>
<dbReference type="PANTHER" id="PTHR24257:SF22">
    <property type="entry name" value="CHYMOTRYPSIN-LIKE ELASTASE FAMILY MEMBER 3B"/>
    <property type="match status" value="1"/>
</dbReference>
<dbReference type="Proteomes" id="UP000327468">
    <property type="component" value="Chromosome 1"/>
</dbReference>
<protein>
    <recommendedName>
        <fullName evidence="9">Peptidase S1 domain-containing protein</fullName>
    </recommendedName>
</protein>
<dbReference type="EMBL" id="VFJC01000002">
    <property type="protein sequence ID" value="KAB5586478.1"/>
    <property type="molecule type" value="Genomic_DNA"/>
</dbReference>
<dbReference type="InterPro" id="IPR018114">
    <property type="entry name" value="TRYPSIN_HIS"/>
</dbReference>
<comment type="caution">
    <text evidence="10">The sequence shown here is derived from an EMBL/GenBank/DDBJ whole genome shotgun (WGS) entry which is preliminary data.</text>
</comment>
<dbReference type="InterPro" id="IPR033116">
    <property type="entry name" value="TRYPSIN_SER"/>
</dbReference>
<evidence type="ECO:0000256" key="3">
    <source>
        <dbReference type="ARBA" id="ARBA00022801"/>
    </source>
</evidence>
<dbReference type="InterPro" id="IPR043504">
    <property type="entry name" value="Peptidase_S1_PA_chymotrypsin"/>
</dbReference>
<dbReference type="InterPro" id="IPR001314">
    <property type="entry name" value="Peptidase_S1A"/>
</dbReference>
<dbReference type="PANTHER" id="PTHR24257">
    <property type="entry name" value="CHYMOTRYPSIN-LIKE ELASTASE FAMILY MEMBER"/>
    <property type="match status" value="1"/>
</dbReference>
<dbReference type="PROSITE" id="PS00135">
    <property type="entry name" value="TRYPSIN_SER"/>
    <property type="match status" value="1"/>
</dbReference>
<evidence type="ECO:0000259" key="9">
    <source>
        <dbReference type="PROSITE" id="PS50240"/>
    </source>
</evidence>
<dbReference type="Pfam" id="PF00089">
    <property type="entry name" value="Trypsin"/>
    <property type="match status" value="1"/>
</dbReference>
<dbReference type="Gene3D" id="2.40.10.10">
    <property type="entry name" value="Trypsin-like serine proteases"/>
    <property type="match status" value="2"/>
</dbReference>
<dbReference type="PROSITE" id="PS50240">
    <property type="entry name" value="TRYPSIN_DOM"/>
    <property type="match status" value="1"/>
</dbReference>
<gene>
    <name evidence="10" type="ORF">PHYPO_G00002140</name>
</gene>
<keyword evidence="1 7" id="KW-0645">Protease</keyword>
<keyword evidence="11" id="KW-1185">Reference proteome</keyword>
<proteinExistence type="predicted"/>
<evidence type="ECO:0000256" key="8">
    <source>
        <dbReference type="SAM" id="SignalP"/>
    </source>
</evidence>
<keyword evidence="5" id="KW-0865">Zymogen</keyword>
<dbReference type="PROSITE" id="PS00134">
    <property type="entry name" value="TRYPSIN_HIS"/>
    <property type="match status" value="1"/>
</dbReference>
<dbReference type="SMART" id="SM00020">
    <property type="entry name" value="Tryp_SPc"/>
    <property type="match status" value="1"/>
</dbReference>
<feature type="domain" description="Peptidase S1" evidence="9">
    <location>
        <begin position="33"/>
        <end position="273"/>
    </location>
</feature>
<dbReference type="FunFam" id="2.40.10.10:FF:000004">
    <property type="entry name" value="Tryptase gamma 1"/>
    <property type="match status" value="1"/>
</dbReference>
<dbReference type="InterPro" id="IPR050850">
    <property type="entry name" value="Peptidase_S1_Elastase_sf"/>
</dbReference>
<dbReference type="GO" id="GO:0006508">
    <property type="term" value="P:proteolysis"/>
    <property type="evidence" value="ECO:0007669"/>
    <property type="project" value="UniProtKB-KW"/>
</dbReference>